<sequence>MMRTANPALNAKVFNQARSFGVGESMTIQGTVNKAGFLLFLLVASASWVWGKAFEPQPMFETIGEVQRTGISSAVGGMIALGAIGGLITAFITIFKKQWSNVTAPIYAIFEGLMLGGISSYFEMKYPGIVLQAVALTFGTLFCLLGAYKSGLIKATENFKLGIVAATGAIFLVYMVGWIMSLFGGSIP</sequence>
<name>A0A3B0TKN2_9ZZZZ</name>
<feature type="transmembrane region" description="Helical" evidence="1">
    <location>
        <begin position="159"/>
        <end position="183"/>
    </location>
</feature>
<keyword evidence="1" id="KW-0812">Transmembrane</keyword>
<dbReference type="PANTHER" id="PTHR41282:SF1">
    <property type="entry name" value="CONSERVED TRANSMEMBRANE PROTEIN-RELATED"/>
    <property type="match status" value="1"/>
</dbReference>
<dbReference type="EMBL" id="UOEN01000457">
    <property type="protein sequence ID" value="VAW19235.1"/>
    <property type="molecule type" value="Genomic_DNA"/>
</dbReference>
<organism evidence="2">
    <name type="scientific">hydrothermal vent metagenome</name>
    <dbReference type="NCBI Taxonomy" id="652676"/>
    <lineage>
        <taxon>unclassified sequences</taxon>
        <taxon>metagenomes</taxon>
        <taxon>ecological metagenomes</taxon>
    </lineage>
</organism>
<dbReference type="AlphaFoldDB" id="A0A3B0TKN2"/>
<evidence type="ECO:0000313" key="2">
    <source>
        <dbReference type="EMBL" id="VAW19235.1"/>
    </source>
</evidence>
<keyword evidence="1" id="KW-1133">Transmembrane helix</keyword>
<feature type="transmembrane region" description="Helical" evidence="1">
    <location>
        <begin position="128"/>
        <end position="147"/>
    </location>
</feature>
<feature type="transmembrane region" description="Helical" evidence="1">
    <location>
        <begin position="35"/>
        <end position="51"/>
    </location>
</feature>
<feature type="transmembrane region" description="Helical" evidence="1">
    <location>
        <begin position="102"/>
        <end position="122"/>
    </location>
</feature>
<gene>
    <name evidence="2" type="ORF">MNBD_BACTEROID05-250</name>
</gene>
<feature type="transmembrane region" description="Helical" evidence="1">
    <location>
        <begin position="71"/>
        <end position="95"/>
    </location>
</feature>
<reference evidence="2" key="1">
    <citation type="submission" date="2018-06" db="EMBL/GenBank/DDBJ databases">
        <authorList>
            <person name="Zhirakovskaya E."/>
        </authorList>
    </citation>
    <scope>NUCLEOTIDE SEQUENCE</scope>
</reference>
<dbReference type="Pfam" id="PF12811">
    <property type="entry name" value="BaxI_1"/>
    <property type="match status" value="1"/>
</dbReference>
<dbReference type="InterPro" id="IPR010539">
    <property type="entry name" value="BaxI_1-like"/>
</dbReference>
<evidence type="ECO:0000256" key="1">
    <source>
        <dbReference type="SAM" id="Phobius"/>
    </source>
</evidence>
<dbReference type="PANTHER" id="PTHR41282">
    <property type="entry name" value="CONSERVED TRANSMEMBRANE PROTEIN-RELATED"/>
    <property type="match status" value="1"/>
</dbReference>
<feature type="non-terminal residue" evidence="2">
    <location>
        <position position="188"/>
    </location>
</feature>
<protein>
    <submittedName>
        <fullName evidence="2">Uncharacterized protein</fullName>
    </submittedName>
</protein>
<proteinExistence type="predicted"/>
<accession>A0A3B0TKN2</accession>
<keyword evidence="1" id="KW-0472">Membrane</keyword>